<comment type="caution">
    <text evidence="1">The sequence shown here is derived from an EMBL/GenBank/DDBJ whole genome shotgun (WGS) entry which is preliminary data.</text>
</comment>
<dbReference type="AlphaFoldDB" id="D1W6J7"/>
<evidence type="ECO:0000313" key="1">
    <source>
        <dbReference type="EMBL" id="EFA91802.1"/>
    </source>
</evidence>
<gene>
    <name evidence="1" type="ORF">HMPREF0650_1839</name>
</gene>
<sequence length="48" mass="5423">MLKISQGFNGFIIRLMVSELDGFLTLKAINKRCVCDKNSIYLCQNGLL</sequence>
<dbReference type="EMBL" id="ADEG01000068">
    <property type="protein sequence ID" value="EFA91802.1"/>
    <property type="molecule type" value="Genomic_DNA"/>
</dbReference>
<keyword evidence="2" id="KW-1185">Reference proteome</keyword>
<protein>
    <submittedName>
        <fullName evidence="1">Uncharacterized protein</fullName>
    </submittedName>
</protein>
<reference evidence="1 2" key="1">
    <citation type="submission" date="2009-12" db="EMBL/GenBank/DDBJ databases">
        <title>Genome Sequence of Prevotella buccalis ATCC 35310.</title>
        <authorList>
            <person name="Durkin A.S."/>
            <person name="Madupu R."/>
            <person name="Torralba M."/>
            <person name="Methe B."/>
            <person name="Sutton G."/>
            <person name="Strausberg R.L."/>
            <person name="Nelson K.E."/>
        </authorList>
    </citation>
    <scope>NUCLEOTIDE SEQUENCE [LARGE SCALE GENOMIC DNA]</scope>
    <source>
        <strain evidence="1 2">ATCC 35310</strain>
    </source>
</reference>
<evidence type="ECO:0000313" key="2">
    <source>
        <dbReference type="Proteomes" id="UP000005283"/>
    </source>
</evidence>
<proteinExistence type="predicted"/>
<dbReference type="Proteomes" id="UP000005283">
    <property type="component" value="Unassembled WGS sequence"/>
</dbReference>
<name>D1W6J7_9BACT</name>
<organism evidence="1 2">
    <name type="scientific">Hoylesella buccalis ATCC 35310</name>
    <dbReference type="NCBI Taxonomy" id="679190"/>
    <lineage>
        <taxon>Bacteria</taxon>
        <taxon>Pseudomonadati</taxon>
        <taxon>Bacteroidota</taxon>
        <taxon>Bacteroidia</taxon>
        <taxon>Bacteroidales</taxon>
        <taxon>Prevotellaceae</taxon>
        <taxon>Hoylesella</taxon>
    </lineage>
</organism>
<accession>D1W6J7</accession>
<dbReference type="STRING" id="679190.HMPREF0650_1839"/>